<reference evidence="1 2" key="1">
    <citation type="journal article" date="2021" name="Hortic Res">
        <title>High-quality reference genome and annotation aids understanding of berry development for evergreen blueberry (Vaccinium darrowii).</title>
        <authorList>
            <person name="Yu J."/>
            <person name="Hulse-Kemp A.M."/>
            <person name="Babiker E."/>
            <person name="Staton M."/>
        </authorList>
    </citation>
    <scope>NUCLEOTIDE SEQUENCE [LARGE SCALE GENOMIC DNA]</scope>
    <source>
        <strain evidence="2">cv. NJ 8807/NJ 8810</strain>
        <tissue evidence="1">Young leaf</tissue>
    </source>
</reference>
<keyword evidence="2" id="KW-1185">Reference proteome</keyword>
<organism evidence="1 2">
    <name type="scientific">Vaccinium darrowii</name>
    <dbReference type="NCBI Taxonomy" id="229202"/>
    <lineage>
        <taxon>Eukaryota</taxon>
        <taxon>Viridiplantae</taxon>
        <taxon>Streptophyta</taxon>
        <taxon>Embryophyta</taxon>
        <taxon>Tracheophyta</taxon>
        <taxon>Spermatophyta</taxon>
        <taxon>Magnoliopsida</taxon>
        <taxon>eudicotyledons</taxon>
        <taxon>Gunneridae</taxon>
        <taxon>Pentapetalae</taxon>
        <taxon>asterids</taxon>
        <taxon>Ericales</taxon>
        <taxon>Ericaceae</taxon>
        <taxon>Vaccinioideae</taxon>
        <taxon>Vaccinieae</taxon>
        <taxon>Vaccinium</taxon>
    </lineage>
</organism>
<dbReference type="Proteomes" id="UP000828048">
    <property type="component" value="Chromosome 9"/>
</dbReference>
<dbReference type="EMBL" id="CM037159">
    <property type="protein sequence ID" value="KAH7865693.1"/>
    <property type="molecule type" value="Genomic_DNA"/>
</dbReference>
<evidence type="ECO:0000313" key="1">
    <source>
        <dbReference type="EMBL" id="KAH7865693.1"/>
    </source>
</evidence>
<evidence type="ECO:0000313" key="2">
    <source>
        <dbReference type="Proteomes" id="UP000828048"/>
    </source>
</evidence>
<comment type="caution">
    <text evidence="1">The sequence shown here is derived from an EMBL/GenBank/DDBJ whole genome shotgun (WGS) entry which is preliminary data.</text>
</comment>
<proteinExistence type="predicted"/>
<accession>A0ACB7ZIC4</accession>
<name>A0ACB7ZIC4_9ERIC</name>
<protein>
    <submittedName>
        <fullName evidence="1">Uncharacterized protein</fullName>
    </submittedName>
</protein>
<gene>
    <name evidence="1" type="ORF">Vadar_009952</name>
</gene>
<sequence>MENVDVAPGLTKTITWSTWAPSSIAEKLPQAKDFNGSSVFVALAQETDLLLDGPDQILVVIDVLVASQKRINNHLTTTLSFKSTTKNLELIKKHYCRLSFLLNPNKNSASLLPPHRGVGGALDLVKKLSFDNKLNFYAKDSLFPTKMQTNMSNQIRRDQPQLQN</sequence>